<feature type="transmembrane region" description="Helical" evidence="1">
    <location>
        <begin position="12"/>
        <end position="29"/>
    </location>
</feature>
<reference evidence="3" key="1">
    <citation type="submission" date="2016-10" db="EMBL/GenBank/DDBJ databases">
        <authorList>
            <person name="Varghese N."/>
            <person name="Submissions S."/>
        </authorList>
    </citation>
    <scope>NUCLEOTIDE SEQUENCE [LARGE SCALE GENOMIC DNA]</scope>
    <source>
        <strain evidence="3">DSM 21580</strain>
    </source>
</reference>
<protein>
    <submittedName>
        <fullName evidence="2">Uncharacterized protein</fullName>
    </submittedName>
</protein>
<dbReference type="Proteomes" id="UP000236738">
    <property type="component" value="Unassembled WGS sequence"/>
</dbReference>
<evidence type="ECO:0000256" key="1">
    <source>
        <dbReference type="SAM" id="Phobius"/>
    </source>
</evidence>
<dbReference type="RefSeq" id="WP_103912597.1">
    <property type="nucleotide sequence ID" value="NZ_FNUS01000001.1"/>
</dbReference>
<evidence type="ECO:0000313" key="2">
    <source>
        <dbReference type="EMBL" id="SEF66785.1"/>
    </source>
</evidence>
<keyword evidence="1" id="KW-0472">Membrane</keyword>
<evidence type="ECO:0000313" key="3">
    <source>
        <dbReference type="Proteomes" id="UP000236738"/>
    </source>
</evidence>
<feature type="transmembrane region" description="Helical" evidence="1">
    <location>
        <begin position="41"/>
        <end position="63"/>
    </location>
</feature>
<keyword evidence="3" id="KW-1185">Reference proteome</keyword>
<dbReference type="EMBL" id="FNUS01000001">
    <property type="protein sequence ID" value="SEF66785.1"/>
    <property type="molecule type" value="Genomic_DNA"/>
</dbReference>
<organism evidence="2 3">
    <name type="scientific">Halpernia humi</name>
    <dbReference type="NCBI Taxonomy" id="493375"/>
    <lineage>
        <taxon>Bacteria</taxon>
        <taxon>Pseudomonadati</taxon>
        <taxon>Bacteroidota</taxon>
        <taxon>Flavobacteriia</taxon>
        <taxon>Flavobacteriales</taxon>
        <taxon>Weeksellaceae</taxon>
        <taxon>Chryseobacterium group</taxon>
        <taxon>Halpernia</taxon>
    </lineage>
</organism>
<name>A0A1H5TVC8_9FLAO</name>
<keyword evidence="1" id="KW-0812">Transmembrane</keyword>
<gene>
    <name evidence="2" type="ORF">SAMN05421847_0586</name>
</gene>
<sequence>MTEELKDSIGQIFWFAIFVTPFLTIPLVWKFYKGAKVYRIIIGFFLAVILSFFFYFISLAILFRDGMGPS</sequence>
<keyword evidence="1" id="KW-1133">Transmembrane helix</keyword>
<dbReference type="OrthoDB" id="9943185at2"/>
<accession>A0A1H5TVC8</accession>
<dbReference type="AlphaFoldDB" id="A0A1H5TVC8"/>
<proteinExistence type="predicted"/>